<dbReference type="CDD" id="cd00761">
    <property type="entry name" value="Glyco_tranf_GTA_type"/>
    <property type="match status" value="1"/>
</dbReference>
<dbReference type="InterPro" id="IPR029044">
    <property type="entry name" value="Nucleotide-diphossugar_trans"/>
</dbReference>
<dbReference type="Proteomes" id="UP001597534">
    <property type="component" value="Unassembled WGS sequence"/>
</dbReference>
<feature type="domain" description="Glycosyltransferase 2-like" evidence="1">
    <location>
        <begin position="37"/>
        <end position="158"/>
    </location>
</feature>
<gene>
    <name evidence="2" type="ORF">ACFS5J_03155</name>
</gene>
<dbReference type="GO" id="GO:0016757">
    <property type="term" value="F:glycosyltransferase activity"/>
    <property type="evidence" value="ECO:0007669"/>
    <property type="project" value="UniProtKB-KW"/>
</dbReference>
<protein>
    <submittedName>
        <fullName evidence="2">Glycosyltransferase family A protein</fullName>
        <ecNumber evidence="2">2.4.-.-</ecNumber>
    </submittedName>
</protein>
<keyword evidence="2" id="KW-0328">Glycosyltransferase</keyword>
<sequence>MRIGLNPHKDQFIVATDYLHQVVMPVYIPNLEGYFANSLTILQLSLESLLKTIHDKTFVTIVNNGSCNEVVAYLNQLKEENKIHELIHTTNIGKVNAILKGITGNNIELVTITDADVLFCEDWQLETAKVFQKIPQVGVVGIVPQFCNFKVNAENVLLANLLNKRVKFLPVKNREALIRFYDSIGWDRSYNKEYLKYTLGLEYDVDCKVIIGAGHFVSTYKRTIFDEVNTFVPYKLGGNSEDYIDRLPLLRDYWRVTTYDNYAYHMGNTPEDWMFDKLKTMHKKGHNDYCCNFLTSKSKNSKWIVFRNKVFRKLILNKTVLPFLYAKWGLPNESVKEF</sequence>
<reference evidence="3" key="1">
    <citation type="journal article" date="2019" name="Int. J. Syst. Evol. Microbiol.">
        <title>The Global Catalogue of Microorganisms (GCM) 10K type strain sequencing project: providing services to taxonomists for standard genome sequencing and annotation.</title>
        <authorList>
            <consortium name="The Broad Institute Genomics Platform"/>
            <consortium name="The Broad Institute Genome Sequencing Center for Infectious Disease"/>
            <person name="Wu L."/>
            <person name="Ma J."/>
        </authorList>
    </citation>
    <scope>NUCLEOTIDE SEQUENCE [LARGE SCALE GENOMIC DNA]</scope>
    <source>
        <strain evidence="3">KCTC 22671</strain>
    </source>
</reference>
<accession>A0ABW5YIU9</accession>
<dbReference type="SUPFAM" id="SSF53448">
    <property type="entry name" value="Nucleotide-diphospho-sugar transferases"/>
    <property type="match status" value="1"/>
</dbReference>
<name>A0ABW5YIU9_9FLAO</name>
<evidence type="ECO:0000313" key="3">
    <source>
        <dbReference type="Proteomes" id="UP001597534"/>
    </source>
</evidence>
<evidence type="ECO:0000259" key="1">
    <source>
        <dbReference type="Pfam" id="PF00535"/>
    </source>
</evidence>
<keyword evidence="3" id="KW-1185">Reference proteome</keyword>
<proteinExistence type="predicted"/>
<keyword evidence="2" id="KW-0808">Transferase</keyword>
<organism evidence="2 3">
    <name type="scientific">Flavobacterium chuncheonense</name>
    <dbReference type="NCBI Taxonomy" id="2026653"/>
    <lineage>
        <taxon>Bacteria</taxon>
        <taxon>Pseudomonadati</taxon>
        <taxon>Bacteroidota</taxon>
        <taxon>Flavobacteriia</taxon>
        <taxon>Flavobacteriales</taxon>
        <taxon>Flavobacteriaceae</taxon>
        <taxon>Flavobacterium</taxon>
    </lineage>
</organism>
<dbReference type="Pfam" id="PF00535">
    <property type="entry name" value="Glycos_transf_2"/>
    <property type="match status" value="1"/>
</dbReference>
<evidence type="ECO:0000313" key="2">
    <source>
        <dbReference type="EMBL" id="MFD2891007.1"/>
    </source>
</evidence>
<dbReference type="Gene3D" id="3.90.550.10">
    <property type="entry name" value="Spore Coat Polysaccharide Biosynthesis Protein SpsA, Chain A"/>
    <property type="match status" value="1"/>
</dbReference>
<comment type="caution">
    <text evidence="2">The sequence shown here is derived from an EMBL/GenBank/DDBJ whole genome shotgun (WGS) entry which is preliminary data.</text>
</comment>
<dbReference type="InterPro" id="IPR001173">
    <property type="entry name" value="Glyco_trans_2-like"/>
</dbReference>
<dbReference type="RefSeq" id="WP_379810535.1">
    <property type="nucleotide sequence ID" value="NZ_JBHUPC010000010.1"/>
</dbReference>
<dbReference type="EMBL" id="JBHUPC010000010">
    <property type="protein sequence ID" value="MFD2891007.1"/>
    <property type="molecule type" value="Genomic_DNA"/>
</dbReference>
<dbReference type="EC" id="2.4.-.-" evidence="2"/>